<dbReference type="RefSeq" id="WP_013687222.1">
    <property type="nucleotide sequence ID" value="NC_015321.1"/>
</dbReference>
<feature type="chain" id="PRO_5003278317" description="DUF2891 domain-containing protein" evidence="1">
    <location>
        <begin position="18"/>
        <end position="355"/>
    </location>
</feature>
<keyword evidence="3" id="KW-1185">Reference proteome</keyword>
<keyword evidence="1" id="KW-0732">Signal</keyword>
<dbReference type="AlphaFoldDB" id="F2ID58"/>
<dbReference type="EMBL" id="CP002542">
    <property type="protein sequence ID" value="AEA44452.1"/>
    <property type="molecule type" value="Genomic_DNA"/>
</dbReference>
<organism evidence="2 3">
    <name type="scientific">Fluviicola taffensis (strain DSM 16823 / NCIMB 13979 / RW262)</name>
    <dbReference type="NCBI Taxonomy" id="755732"/>
    <lineage>
        <taxon>Bacteria</taxon>
        <taxon>Pseudomonadati</taxon>
        <taxon>Bacteroidota</taxon>
        <taxon>Flavobacteriia</taxon>
        <taxon>Flavobacteriales</taxon>
        <taxon>Crocinitomicaceae</taxon>
        <taxon>Fluviicola</taxon>
    </lineage>
</organism>
<evidence type="ECO:0000256" key="1">
    <source>
        <dbReference type="SAM" id="SignalP"/>
    </source>
</evidence>
<dbReference type="InterPro" id="IPR021365">
    <property type="entry name" value="DUF2891"/>
</dbReference>
<sequence length="355" mass="41209" precursor="true">MKHFLLAIFLYPIFVHAQELNLAQATRLIHLPIKCMQQEYPNKMGQVLNDSTDLHSPKQLHPAFYGCFDWHSSVHGHWLIIRLLKEFPSLKNDSLIQALHTNIQPSTIEQEMAYFKTKNNGSFERTYGWNWVLKLQLELDTWQDQDGQKLADALRPLSNLLVEKYLEFIPKLNYPIRSGDHINTAFGLTFSFDYAVYTKNDSLQKLITQKAQLFYGNDQKYPLYLEPGGYDFLSPGMEEIDLMRRILPTNEFKVWLKKFAPQLFSKKFTLEPGVVSDRTDGHLVHLDGLNFSRAWCLFGLVRTLPELAHLEKIAVNHLNYSLPNIVDGDYMGEHWLASFAVLALFESRMEITIKN</sequence>
<dbReference type="STRING" id="755732.Fluta_2467"/>
<dbReference type="OrthoDB" id="9779797at2"/>
<accession>F2ID58</accession>
<evidence type="ECO:0008006" key="4">
    <source>
        <dbReference type="Google" id="ProtNLM"/>
    </source>
</evidence>
<name>F2ID58_FLUTR</name>
<dbReference type="KEGG" id="fte:Fluta_2467"/>
<protein>
    <recommendedName>
        <fullName evidence="4">DUF2891 domain-containing protein</fullName>
    </recommendedName>
</protein>
<proteinExistence type="predicted"/>
<evidence type="ECO:0000313" key="3">
    <source>
        <dbReference type="Proteomes" id="UP000007463"/>
    </source>
</evidence>
<dbReference type="HOGENOM" id="CLU_042917_0_0_10"/>
<reference evidence="2 3" key="1">
    <citation type="journal article" date="2011" name="Stand. Genomic Sci.">
        <title>Complete genome sequence of the gliding freshwater bacterium Fluviicola taffensis type strain (RW262).</title>
        <authorList>
            <person name="Woyke T."/>
            <person name="Chertkov O."/>
            <person name="Lapidus A."/>
            <person name="Nolan M."/>
            <person name="Lucas S."/>
            <person name="Del Rio T.G."/>
            <person name="Tice H."/>
            <person name="Cheng J.F."/>
            <person name="Tapia R."/>
            <person name="Han C."/>
            <person name="Goodwin L."/>
            <person name="Pitluck S."/>
            <person name="Liolios K."/>
            <person name="Pagani I."/>
            <person name="Ivanova N."/>
            <person name="Huntemann M."/>
            <person name="Mavromatis K."/>
            <person name="Mikhailova N."/>
            <person name="Pati A."/>
            <person name="Chen A."/>
            <person name="Palaniappan K."/>
            <person name="Land M."/>
            <person name="Hauser L."/>
            <person name="Brambilla E.M."/>
            <person name="Rohde M."/>
            <person name="Mwirichia R."/>
            <person name="Sikorski J."/>
            <person name="Tindall B.J."/>
            <person name="Goker M."/>
            <person name="Bristow J."/>
            <person name="Eisen J.A."/>
            <person name="Markowitz V."/>
            <person name="Hugenholtz P."/>
            <person name="Klenk H.P."/>
            <person name="Kyrpides N.C."/>
        </authorList>
    </citation>
    <scope>NUCLEOTIDE SEQUENCE [LARGE SCALE GENOMIC DNA]</scope>
    <source>
        <strain evidence="3">DSM 16823 / RW262 / RW262</strain>
    </source>
</reference>
<dbReference type="eggNOG" id="ENOG502Z7RS">
    <property type="taxonomic scope" value="Bacteria"/>
</dbReference>
<dbReference type="Proteomes" id="UP000007463">
    <property type="component" value="Chromosome"/>
</dbReference>
<dbReference type="Pfam" id="PF11199">
    <property type="entry name" value="DUF2891"/>
    <property type="match status" value="1"/>
</dbReference>
<feature type="signal peptide" evidence="1">
    <location>
        <begin position="1"/>
        <end position="17"/>
    </location>
</feature>
<evidence type="ECO:0000313" key="2">
    <source>
        <dbReference type="EMBL" id="AEA44452.1"/>
    </source>
</evidence>
<gene>
    <name evidence="2" type="ordered locus">Fluta_2467</name>
</gene>
<reference evidence="3" key="2">
    <citation type="submission" date="2011-02" db="EMBL/GenBank/DDBJ databases">
        <title>The complete genome of Fluviicola taffensis DSM 16823.</title>
        <authorList>
            <consortium name="US DOE Joint Genome Institute (JGI-PGF)"/>
            <person name="Lucas S."/>
            <person name="Copeland A."/>
            <person name="Lapidus A."/>
            <person name="Bruce D."/>
            <person name="Goodwin L."/>
            <person name="Pitluck S."/>
            <person name="Kyrpides N."/>
            <person name="Mavromatis K."/>
            <person name="Ivanova N."/>
            <person name="Mikhailova N."/>
            <person name="Pagani I."/>
            <person name="Chertkov O."/>
            <person name="Detter J.C."/>
            <person name="Han C."/>
            <person name="Tapia R."/>
            <person name="Land M."/>
            <person name="Hauser L."/>
            <person name="Markowitz V."/>
            <person name="Cheng J.-F."/>
            <person name="Hugenholtz P."/>
            <person name="Woyke T."/>
            <person name="Wu D."/>
            <person name="Tindall B."/>
            <person name="Pomrenke H.G."/>
            <person name="Brambilla E."/>
            <person name="Klenk H.-P."/>
            <person name="Eisen J.A."/>
        </authorList>
    </citation>
    <scope>NUCLEOTIDE SEQUENCE [LARGE SCALE GENOMIC DNA]</scope>
    <source>
        <strain evidence="3">DSM 16823 / RW262 / RW262</strain>
    </source>
</reference>